<proteinExistence type="predicted"/>
<evidence type="ECO:0000313" key="1">
    <source>
        <dbReference type="EMBL" id="MZL69144.1"/>
    </source>
</evidence>
<keyword evidence="2" id="KW-1185">Reference proteome</keyword>
<evidence type="ECO:0000313" key="2">
    <source>
        <dbReference type="Proteomes" id="UP000474718"/>
    </source>
</evidence>
<reference evidence="1 2" key="1">
    <citation type="journal article" date="2019" name="Nat. Med.">
        <title>A library of human gut bacterial isolates paired with longitudinal multiomics data enables mechanistic microbiome research.</title>
        <authorList>
            <person name="Poyet M."/>
            <person name="Groussin M."/>
            <person name="Gibbons S.M."/>
            <person name="Avila-Pacheco J."/>
            <person name="Jiang X."/>
            <person name="Kearney S.M."/>
            <person name="Perrotta A.R."/>
            <person name="Berdy B."/>
            <person name="Zhao S."/>
            <person name="Lieberman T.D."/>
            <person name="Swanson P.K."/>
            <person name="Smith M."/>
            <person name="Roesemann S."/>
            <person name="Alexander J.E."/>
            <person name="Rich S.A."/>
            <person name="Livny J."/>
            <person name="Vlamakis H."/>
            <person name="Clish C."/>
            <person name="Bullock K."/>
            <person name="Deik A."/>
            <person name="Scott J."/>
            <person name="Pierce K.A."/>
            <person name="Xavier R.J."/>
            <person name="Alm E.J."/>
        </authorList>
    </citation>
    <scope>NUCLEOTIDE SEQUENCE [LARGE SCALE GENOMIC DNA]</scope>
    <source>
        <strain evidence="1 2">BIOML-A2</strain>
    </source>
</reference>
<accession>A0ABW9WUI6</accession>
<protein>
    <submittedName>
        <fullName evidence="1">Uncharacterized protein</fullName>
    </submittedName>
</protein>
<dbReference type="Proteomes" id="UP000474718">
    <property type="component" value="Unassembled WGS sequence"/>
</dbReference>
<name>A0ABW9WUI6_9FIRM</name>
<sequence>MKRFLDEDIKHQAIWIVRGYQASLQRYLDKKQQILSSGSIDTLIGTAKTAEGASAKKEDNNGYGVRGTERKLKNLESMADARRIAAVEQAKKRIGSDLKNEELQKRLTKAIVLNCENGRQYPYERLGIDEIGRTNFYERRASFLKEVAFLAGVL</sequence>
<gene>
    <name evidence="1" type="ORF">GT747_05090</name>
</gene>
<dbReference type="RefSeq" id="WP_021658067.1">
    <property type="nucleotide sequence ID" value="NZ_FQVY01000002.1"/>
</dbReference>
<comment type="caution">
    <text evidence="1">The sequence shown here is derived from an EMBL/GenBank/DDBJ whole genome shotgun (WGS) entry which is preliminary data.</text>
</comment>
<dbReference type="EMBL" id="WWVX01000002">
    <property type="protein sequence ID" value="MZL69144.1"/>
    <property type="molecule type" value="Genomic_DNA"/>
</dbReference>
<organism evidence="1 2">
    <name type="scientific">Bittarella massiliensis</name>
    <name type="common">ex Durand et al. 2017</name>
    <dbReference type="NCBI Taxonomy" id="1720313"/>
    <lineage>
        <taxon>Bacteria</taxon>
        <taxon>Bacillati</taxon>
        <taxon>Bacillota</taxon>
        <taxon>Clostridia</taxon>
        <taxon>Eubacteriales</taxon>
        <taxon>Oscillospiraceae</taxon>
        <taxon>Bittarella (ex Durand et al. 2017)</taxon>
    </lineage>
</organism>